<dbReference type="SMART" id="SM00880">
    <property type="entry name" value="CHAD"/>
    <property type="match status" value="1"/>
</dbReference>
<reference evidence="2" key="1">
    <citation type="submission" date="2015-10" db="EMBL/GenBank/DDBJ databases">
        <title>Description of Candidatus Tenderia electrophaga gen. nov, sp. nov., an Uncultivated Electroautotroph from a Biocathode Enrichment.</title>
        <authorList>
            <person name="Eddie B.J."/>
            <person name="Malanoski A.P."/>
            <person name="Wang Z."/>
            <person name="Hall R.J."/>
            <person name="Oh S.D."/>
            <person name="Heiner C."/>
            <person name="Lin B."/>
            <person name="Strycharz-Glaven S.M."/>
        </authorList>
    </citation>
    <scope>NUCLEOTIDE SEQUENCE [LARGE SCALE GENOMIC DNA]</scope>
    <source>
        <strain evidence="2">NRL1</strain>
    </source>
</reference>
<protein>
    <recommendedName>
        <fullName evidence="1">CHAD domain-containing protein</fullName>
    </recommendedName>
</protein>
<dbReference type="InterPro" id="IPR038186">
    <property type="entry name" value="CHAD_dom_sf"/>
</dbReference>
<evidence type="ECO:0000313" key="2">
    <source>
        <dbReference type="EMBL" id="ALP52030.1"/>
    </source>
</evidence>
<feature type="domain" description="CHAD" evidence="1">
    <location>
        <begin position="209"/>
        <end position="494"/>
    </location>
</feature>
<keyword evidence="3" id="KW-1185">Reference proteome</keyword>
<evidence type="ECO:0000259" key="1">
    <source>
        <dbReference type="PROSITE" id="PS51708"/>
    </source>
</evidence>
<proteinExistence type="predicted"/>
<accession>A0A0S2TA59</accession>
<dbReference type="Pfam" id="PF05235">
    <property type="entry name" value="CHAD"/>
    <property type="match status" value="1"/>
</dbReference>
<dbReference type="PANTHER" id="PTHR39339:SF1">
    <property type="entry name" value="CHAD DOMAIN-CONTAINING PROTEIN"/>
    <property type="match status" value="1"/>
</dbReference>
<evidence type="ECO:0000313" key="3">
    <source>
        <dbReference type="Proteomes" id="UP000055136"/>
    </source>
</evidence>
<dbReference type="InterPro" id="IPR007899">
    <property type="entry name" value="CHAD_dom"/>
</dbReference>
<name>A0A0S2TA59_9GAMM</name>
<organism evidence="2 3">
    <name type="scientific">Candidatus Tenderia electrophaga</name>
    <dbReference type="NCBI Taxonomy" id="1748243"/>
    <lineage>
        <taxon>Bacteria</taxon>
        <taxon>Pseudomonadati</taxon>
        <taxon>Pseudomonadota</taxon>
        <taxon>Gammaproteobacteria</taxon>
        <taxon>Candidatus Tenderiales</taxon>
        <taxon>Candidatus Tenderiaceae</taxon>
        <taxon>Candidatus Tenderia</taxon>
    </lineage>
</organism>
<sequence length="511" mass="58853">MPSYGYLINPKSGASTLAHQLGQTLSLSEEPRQRFRRDYLDSFDWRLLNKGYCLQAEHRDDAISLQLLRLRDLTFITQLHSAKLPRFVDELGRSRLASLLRPILDVRALLPHIKATVTQQCLRQLNAQAKTTAVICIEQINPGAAGQALKLLFHTPIKGYDTDNKRISAQLKHEPSLEATPQGALQLLLKRLDIDTSYNSKADIVLDGQARSDAQMKRLLAFFLGVMRRNEDGVIKDIDSEFLHDYRIAVRRSRTLLGQLPGTVPQRALARAKRQLAQLGRITTPLRDLDVMLLNFDDYRTLLPNTLQDDLEPALAFIREQRRTAYKNVCRHLRSNSHARFYQGWRRFLETPVPANTRLANAKRPLAQVADERIWKSYKKVLKQGKAITAASAPEDLHTLRKSCKKLRYLMEFFRTLYARKKLKQLIAILKHLQDNLGEYQDIHVHIDFFARLREAMHEQGRLPQTTAHALDTLIANLNVQQQGQRQAFHERFTQFNSKPHRQSFKALFNP</sequence>
<dbReference type="EMBL" id="CP013099">
    <property type="protein sequence ID" value="ALP52030.1"/>
    <property type="molecule type" value="Genomic_DNA"/>
</dbReference>
<gene>
    <name evidence="2" type="ORF">Tel_02120</name>
</gene>
<dbReference type="KEGG" id="tee:Tel_02120"/>
<dbReference type="Gene3D" id="1.40.20.10">
    <property type="entry name" value="CHAD domain"/>
    <property type="match status" value="1"/>
</dbReference>
<dbReference type="AlphaFoldDB" id="A0A0S2TA59"/>
<dbReference type="STRING" id="1748243.Tel_02120"/>
<dbReference type="PROSITE" id="PS51708">
    <property type="entry name" value="CHAD"/>
    <property type="match status" value="1"/>
</dbReference>
<dbReference type="Proteomes" id="UP000055136">
    <property type="component" value="Chromosome"/>
</dbReference>
<dbReference type="PANTHER" id="PTHR39339">
    <property type="entry name" value="SLR1444 PROTEIN"/>
    <property type="match status" value="1"/>
</dbReference>